<dbReference type="EMBL" id="JACSIT010000087">
    <property type="protein sequence ID" value="MBC6994044.1"/>
    <property type="molecule type" value="Genomic_DNA"/>
</dbReference>
<sequence>MGTNVFYETFSFTISAADMYTFAFSGVDDLTAALYGGGFDPAAPCANILAYNDDGNGNLDPLIIIQLDLVPGDYTMVITTFGNGATSDYTMDISSANGGQVFAAGGGGGSSDAPLVDNGSSDACGIETYAVSQADFTCANVGPNEVTLTVTDVNGNSSTCTATVTVEDNIAPEIVVTPQTVVLSNANGTATLTVADLATATDICGIASLTASQLLFTCEDIGEVEVIITATDVNGNVTTAPVIVTVQFLQPNLSCIGEINLTLNDDCQGLLIPRMVLTGNVACLDVFGFDITVMDSDPSNG</sequence>
<dbReference type="InterPro" id="IPR013783">
    <property type="entry name" value="Ig-like_fold"/>
</dbReference>
<name>A0A923T7Z3_9BACT</name>
<dbReference type="Proteomes" id="UP000650081">
    <property type="component" value="Unassembled WGS sequence"/>
</dbReference>
<evidence type="ECO:0000313" key="2">
    <source>
        <dbReference type="Proteomes" id="UP000650081"/>
    </source>
</evidence>
<comment type="caution">
    <text evidence="1">The sequence shown here is derived from an EMBL/GenBank/DDBJ whole genome shotgun (WGS) entry which is preliminary data.</text>
</comment>
<dbReference type="AlphaFoldDB" id="A0A923T7Z3"/>
<keyword evidence="2" id="KW-1185">Reference proteome</keyword>
<protein>
    <recommendedName>
        <fullName evidence="3">HYR domain-containing protein</fullName>
    </recommendedName>
</protein>
<organism evidence="1 2">
    <name type="scientific">Neolewinella lacunae</name>
    <dbReference type="NCBI Taxonomy" id="1517758"/>
    <lineage>
        <taxon>Bacteria</taxon>
        <taxon>Pseudomonadati</taxon>
        <taxon>Bacteroidota</taxon>
        <taxon>Saprospiria</taxon>
        <taxon>Saprospirales</taxon>
        <taxon>Lewinellaceae</taxon>
        <taxon>Neolewinella</taxon>
    </lineage>
</organism>
<proteinExistence type="predicted"/>
<dbReference type="Gene3D" id="2.60.40.10">
    <property type="entry name" value="Immunoglobulins"/>
    <property type="match status" value="1"/>
</dbReference>
<accession>A0A923T7Z3</accession>
<reference evidence="1" key="1">
    <citation type="submission" date="2020-08" db="EMBL/GenBank/DDBJ databases">
        <title>Lewinella bacteria from marine environments.</title>
        <authorList>
            <person name="Zhong Y."/>
        </authorList>
    </citation>
    <scope>NUCLEOTIDE SEQUENCE</scope>
    <source>
        <strain evidence="1">KCTC 42187</strain>
    </source>
</reference>
<feature type="non-terminal residue" evidence="1">
    <location>
        <position position="301"/>
    </location>
</feature>
<evidence type="ECO:0008006" key="3">
    <source>
        <dbReference type="Google" id="ProtNLM"/>
    </source>
</evidence>
<gene>
    <name evidence="1" type="ORF">H9S92_07715</name>
</gene>
<evidence type="ECO:0000313" key="1">
    <source>
        <dbReference type="EMBL" id="MBC6994044.1"/>
    </source>
</evidence>